<reference evidence="9 10" key="1">
    <citation type="submission" date="2023-11" db="EMBL/GenBank/DDBJ databases">
        <title>Peredibacter starrii A3.12.</title>
        <authorList>
            <person name="Mitchell R.J."/>
        </authorList>
    </citation>
    <scope>NUCLEOTIDE SEQUENCE [LARGE SCALE GENOMIC DNA]</scope>
    <source>
        <strain evidence="9 10">A3.12</strain>
    </source>
</reference>
<keyword evidence="7" id="KW-0862">Zinc</keyword>
<feature type="binding site" evidence="7">
    <location>
        <position position="144"/>
    </location>
    <ligand>
        <name>substrate</name>
    </ligand>
</feature>
<dbReference type="NCBIfam" id="TIGR00449">
    <property type="entry name" value="tgt_general"/>
    <property type="match status" value="1"/>
</dbReference>
<feature type="region of interest" description="RNA binding" evidence="7">
    <location>
        <begin position="244"/>
        <end position="250"/>
    </location>
</feature>
<protein>
    <recommendedName>
        <fullName evidence="7">Queuine tRNA-ribosyltransferase</fullName>
        <ecNumber evidence="7">2.4.2.29</ecNumber>
    </recommendedName>
    <alternativeName>
        <fullName evidence="7">Guanine insertion enzyme</fullName>
    </alternativeName>
    <alternativeName>
        <fullName evidence="7">tRNA-guanine transglycosylase</fullName>
    </alternativeName>
</protein>
<evidence type="ECO:0000256" key="5">
    <source>
        <dbReference type="ARBA" id="ARBA00022785"/>
    </source>
</evidence>
<dbReference type="EC" id="2.4.2.29" evidence="7"/>
<keyword evidence="7" id="KW-0479">Metal-binding</keyword>
<comment type="catalytic activity">
    <reaction evidence="6 7">
        <text>7-aminomethyl-7-carbaguanine + guanosine(34) in tRNA = 7-aminomethyl-7-carbaguanosine(34) in tRNA + guanine</text>
        <dbReference type="Rhea" id="RHEA:24104"/>
        <dbReference type="Rhea" id="RHEA-COMP:10341"/>
        <dbReference type="Rhea" id="RHEA-COMP:10342"/>
        <dbReference type="ChEBI" id="CHEBI:16235"/>
        <dbReference type="ChEBI" id="CHEBI:58703"/>
        <dbReference type="ChEBI" id="CHEBI:74269"/>
        <dbReference type="ChEBI" id="CHEBI:82833"/>
        <dbReference type="EC" id="2.4.2.29"/>
    </reaction>
</comment>
<dbReference type="GO" id="GO:0008479">
    <property type="term" value="F:tRNA-guanosine(34) queuine transglycosylase activity"/>
    <property type="evidence" value="ECO:0007669"/>
    <property type="project" value="UniProtKB-UniRule"/>
</dbReference>
<name>A0AAX4HLU1_9BACT</name>
<feature type="binding site" evidence="7">
    <location>
        <position position="213"/>
    </location>
    <ligand>
        <name>substrate</name>
    </ligand>
</feature>
<feature type="region of interest" description="RNA binding; important for wobble base 34 recognition" evidence="7">
    <location>
        <begin position="268"/>
        <end position="272"/>
    </location>
</feature>
<dbReference type="Proteomes" id="UP001324634">
    <property type="component" value="Chromosome"/>
</dbReference>
<feature type="binding site" evidence="7">
    <location>
        <position position="301"/>
    </location>
    <ligand>
        <name>Zn(2+)</name>
        <dbReference type="ChEBI" id="CHEBI:29105"/>
    </ligand>
</feature>
<dbReference type="NCBIfam" id="TIGR00430">
    <property type="entry name" value="Q_tRNA_tgt"/>
    <property type="match status" value="1"/>
</dbReference>
<feature type="domain" description="tRNA-guanine(15) transglycosylase-like" evidence="8">
    <location>
        <begin position="12"/>
        <end position="365"/>
    </location>
</feature>
<feature type="binding site" evidence="7">
    <location>
        <position position="303"/>
    </location>
    <ligand>
        <name>Zn(2+)</name>
        <dbReference type="ChEBI" id="CHEBI:29105"/>
    </ligand>
</feature>
<comment type="cofactor">
    <cofactor evidence="7">
        <name>Zn(2+)</name>
        <dbReference type="ChEBI" id="CHEBI:29105"/>
    </cofactor>
    <text evidence="7">Binds 1 zinc ion per subunit.</text>
</comment>
<feature type="binding site" evidence="7">
    <location>
        <begin position="90"/>
        <end position="94"/>
    </location>
    <ligand>
        <name>substrate</name>
    </ligand>
</feature>
<dbReference type="HAMAP" id="MF_00168">
    <property type="entry name" value="Q_tRNA_Tgt"/>
    <property type="match status" value="1"/>
</dbReference>
<evidence type="ECO:0000256" key="6">
    <source>
        <dbReference type="ARBA" id="ARBA00050112"/>
    </source>
</evidence>
<accession>A0AAX4HLU1</accession>
<dbReference type="InterPro" id="IPR002616">
    <property type="entry name" value="tRNA_ribo_trans-like"/>
</dbReference>
<keyword evidence="2 7" id="KW-0328">Glycosyltransferase</keyword>
<evidence type="ECO:0000256" key="3">
    <source>
        <dbReference type="ARBA" id="ARBA00022679"/>
    </source>
</evidence>
<sequence length="370" mass="42487">MSFFQLEATSGEARAGRIYTSHGVIETPIFMPVGTRASVKTLWQEDLERMNAQIILGNTYHLFLRPGHELVEKMGGLHKFMSWDRPILTDSGGYQVFSLSDINKLTEEGVTFQSHIDGMRHLITPEKSMQIQRALGSDIVMAFDECPKLPATKETLRTSMELTHRWAKRCKTVELKEHQHLFGIIQGGLHYDLRMESMEGLKELNFDGYALGGLSVGEKNEEMVEFCKKFVPAMPKEKPRYLMGVGKPLDVLNGIKAGLDMFDCVLPTRNARNGQFLTTHGPLNIKKARFLEDQLPPDPECSCQVCTRYSRTYIRHLFNVGEYLAGQLISYHNIHFYLQMVKGAREAIFRGEFDDYYKTFYNNYTTNRWE</sequence>
<dbReference type="GO" id="GO:0005829">
    <property type="term" value="C:cytosol"/>
    <property type="evidence" value="ECO:0007669"/>
    <property type="project" value="TreeGrafter"/>
</dbReference>
<dbReference type="GO" id="GO:0008616">
    <property type="term" value="P:tRNA queuosine(34) biosynthetic process"/>
    <property type="evidence" value="ECO:0007669"/>
    <property type="project" value="UniProtKB-UniRule"/>
</dbReference>
<evidence type="ECO:0000256" key="4">
    <source>
        <dbReference type="ARBA" id="ARBA00022694"/>
    </source>
</evidence>
<evidence type="ECO:0000313" key="9">
    <source>
        <dbReference type="EMBL" id="WPU63894.1"/>
    </source>
</evidence>
<dbReference type="InterPro" id="IPR004803">
    <property type="entry name" value="TGT"/>
</dbReference>
<evidence type="ECO:0000259" key="8">
    <source>
        <dbReference type="Pfam" id="PF01702"/>
    </source>
</evidence>
<evidence type="ECO:0000313" key="10">
    <source>
        <dbReference type="Proteomes" id="UP001324634"/>
    </source>
</evidence>
<feature type="active site" description="Proton acceptor" evidence="7">
    <location>
        <position position="90"/>
    </location>
</feature>
<dbReference type="Pfam" id="PF01702">
    <property type="entry name" value="TGT"/>
    <property type="match status" value="1"/>
</dbReference>
<feature type="binding site" evidence="7">
    <location>
        <position position="306"/>
    </location>
    <ligand>
        <name>Zn(2+)</name>
        <dbReference type="ChEBI" id="CHEBI:29105"/>
    </ligand>
</feature>
<dbReference type="PANTHER" id="PTHR46499:SF1">
    <property type="entry name" value="QUEUINE TRNA-RIBOSYLTRANSFERASE"/>
    <property type="match status" value="1"/>
</dbReference>
<dbReference type="InterPro" id="IPR036511">
    <property type="entry name" value="TGT-like_sf"/>
</dbReference>
<feature type="binding site" evidence="7">
    <location>
        <position position="186"/>
    </location>
    <ligand>
        <name>substrate</name>
    </ligand>
</feature>
<dbReference type="AlphaFoldDB" id="A0AAX4HLU1"/>
<keyword evidence="10" id="KW-1185">Reference proteome</keyword>
<dbReference type="FunFam" id="3.20.20.105:FF:000001">
    <property type="entry name" value="Queuine tRNA-ribosyltransferase"/>
    <property type="match status" value="1"/>
</dbReference>
<keyword evidence="4 7" id="KW-0819">tRNA processing</keyword>
<dbReference type="Gene3D" id="3.20.20.105">
    <property type="entry name" value="Queuine tRNA-ribosyltransferase-like"/>
    <property type="match status" value="1"/>
</dbReference>
<dbReference type="KEGG" id="psti:SOO65_14460"/>
<proteinExistence type="inferred from homology"/>
<keyword evidence="3 7" id="KW-0808">Transferase</keyword>
<dbReference type="RefSeq" id="WP_321391483.1">
    <property type="nucleotide sequence ID" value="NZ_CP139487.1"/>
</dbReference>
<dbReference type="SUPFAM" id="SSF51713">
    <property type="entry name" value="tRNA-guanine transglycosylase"/>
    <property type="match status" value="1"/>
</dbReference>
<evidence type="ECO:0000256" key="2">
    <source>
        <dbReference type="ARBA" id="ARBA00022676"/>
    </source>
</evidence>
<comment type="similarity">
    <text evidence="7">Belongs to the queuine tRNA-ribosyltransferase family.</text>
</comment>
<evidence type="ECO:0000256" key="1">
    <source>
        <dbReference type="ARBA" id="ARBA00004691"/>
    </source>
</evidence>
<dbReference type="InterPro" id="IPR050076">
    <property type="entry name" value="ArchSynthase1/Queuine_TRR"/>
</dbReference>
<gene>
    <name evidence="7 9" type="primary">tgt</name>
    <name evidence="9" type="ORF">SOO65_14460</name>
</gene>
<comment type="function">
    <text evidence="7">Catalyzes the base-exchange of a guanine (G) residue with the queuine precursor 7-aminomethyl-7-deazaguanine (PreQ1) at position 34 (anticodon wobble position) in tRNAs with GU(N) anticodons (tRNA-Asp, -Asn, -His and -Tyr). Catalysis occurs through a double-displacement mechanism. The nucleophile active site attacks the C1' of nucleotide 34 to detach the guanine base from the RNA, forming a covalent enzyme-RNA intermediate. The proton acceptor active site deprotonates the incoming PreQ1, allowing a nucleophilic attack on the C1' of the ribose to form the product. After dissociation, two additional enzymatic reactions on the tRNA convert PreQ1 to queuine (Q), resulting in the hypermodified nucleoside queuosine (7-(((4,5-cis-dihydroxy-2-cyclopenten-1-yl)amino)methyl)-7-deazaguanosine).</text>
</comment>
<dbReference type="PANTHER" id="PTHR46499">
    <property type="entry name" value="QUEUINE TRNA-RIBOSYLTRANSFERASE"/>
    <property type="match status" value="1"/>
</dbReference>
<comment type="pathway">
    <text evidence="1 7">tRNA modification; tRNA-queuosine biosynthesis.</text>
</comment>
<comment type="subunit">
    <text evidence="7">Homodimer. Within each dimer, one monomer is responsible for RNA recognition and catalysis, while the other monomer binds to the replacement base PreQ1.</text>
</comment>
<feature type="active site" description="Nucleophile" evidence="7">
    <location>
        <position position="263"/>
    </location>
</feature>
<organism evidence="9 10">
    <name type="scientific">Peredibacter starrii</name>
    <dbReference type="NCBI Taxonomy" id="28202"/>
    <lineage>
        <taxon>Bacteria</taxon>
        <taxon>Pseudomonadati</taxon>
        <taxon>Bdellovibrionota</taxon>
        <taxon>Bacteriovoracia</taxon>
        <taxon>Bacteriovoracales</taxon>
        <taxon>Bacteriovoracaceae</taxon>
        <taxon>Peredibacter</taxon>
    </lineage>
</organism>
<feature type="binding site" evidence="7">
    <location>
        <position position="332"/>
    </location>
    <ligand>
        <name>Zn(2+)</name>
        <dbReference type="ChEBI" id="CHEBI:29105"/>
    </ligand>
</feature>
<dbReference type="EMBL" id="CP139487">
    <property type="protein sequence ID" value="WPU63894.1"/>
    <property type="molecule type" value="Genomic_DNA"/>
</dbReference>
<keyword evidence="5 7" id="KW-0671">Queuosine biosynthesis</keyword>
<evidence type="ECO:0000256" key="7">
    <source>
        <dbReference type="HAMAP-Rule" id="MF_00168"/>
    </source>
</evidence>
<dbReference type="GO" id="GO:0046872">
    <property type="term" value="F:metal ion binding"/>
    <property type="evidence" value="ECO:0007669"/>
    <property type="project" value="UniProtKB-KW"/>
</dbReference>